<dbReference type="CDD" id="cd00245">
    <property type="entry name" value="Glm_e"/>
    <property type="match status" value="1"/>
</dbReference>
<feature type="binding site" evidence="4">
    <location>
        <position position="333"/>
    </location>
    <ligand>
        <name>adenosylcob(III)alamin</name>
        <dbReference type="ChEBI" id="CHEBI:18408"/>
    </ligand>
</feature>
<comment type="pathway">
    <text evidence="4">Amino-acid degradation; L-glutamate degradation via mesaconate pathway; acetate and pyruvate from L-glutamate: step 1/4.</text>
</comment>
<organism evidence="5 6">
    <name type="scientific">Dethiosulfatibacter aminovorans DSM 17477</name>
    <dbReference type="NCBI Taxonomy" id="1121476"/>
    <lineage>
        <taxon>Bacteria</taxon>
        <taxon>Bacillati</taxon>
        <taxon>Bacillota</taxon>
        <taxon>Tissierellia</taxon>
        <taxon>Dethiosulfatibacter</taxon>
    </lineage>
</organism>
<comment type="catalytic activity">
    <reaction evidence="4">
        <text>(2S,3S)-3-methyl-L-aspartate = L-glutamate</text>
        <dbReference type="Rhea" id="RHEA:12857"/>
        <dbReference type="ChEBI" id="CHEBI:29985"/>
        <dbReference type="ChEBI" id="CHEBI:58724"/>
        <dbReference type="EC" id="5.4.99.1"/>
    </reaction>
</comment>
<keyword evidence="3 4" id="KW-0170">Cobalt</keyword>
<feature type="binding site" evidence="4">
    <location>
        <position position="325"/>
    </location>
    <ligand>
        <name>adenosylcob(III)alamin</name>
        <dbReference type="ChEBI" id="CHEBI:18408"/>
    </ligand>
</feature>
<dbReference type="PIRSF" id="PIRSF001495">
    <property type="entry name" value="Met_asp_mut_epsi"/>
    <property type="match status" value="1"/>
</dbReference>
<feature type="binding site" evidence="4">
    <location>
        <position position="181"/>
    </location>
    <ligand>
        <name>L-glutamate</name>
        <dbReference type="ChEBI" id="CHEBI:29985"/>
    </ligand>
</feature>
<comment type="function">
    <text evidence="4">Catalyzes the carbon skeleton rearrangement of L-glutamate to L-threo-3-methylaspartate ((2S,3S)-3-methylaspartate).</text>
</comment>
<name>A0A1M6FLV7_9FIRM</name>
<dbReference type="GO" id="GO:0031419">
    <property type="term" value="F:cobalamin binding"/>
    <property type="evidence" value="ECO:0007669"/>
    <property type="project" value="UniProtKB-KW"/>
</dbReference>
<dbReference type="AlphaFoldDB" id="A0A1M6FLV7"/>
<gene>
    <name evidence="4" type="primary">glmE</name>
    <name evidence="5" type="ORF">SAMN02745751_01465</name>
</gene>
<feature type="binding site" evidence="4">
    <location>
        <position position="123"/>
    </location>
    <ligand>
        <name>adenosylcob(III)alamin</name>
        <dbReference type="ChEBI" id="CHEBI:18408"/>
    </ligand>
</feature>
<reference evidence="5 6" key="1">
    <citation type="submission" date="2016-11" db="EMBL/GenBank/DDBJ databases">
        <authorList>
            <person name="Jaros S."/>
            <person name="Januszkiewicz K."/>
            <person name="Wedrychowicz H."/>
        </authorList>
    </citation>
    <scope>NUCLEOTIDE SEQUENCE [LARGE SCALE GENOMIC DNA]</scope>
    <source>
        <strain evidence="5 6">DSM 17477</strain>
    </source>
</reference>
<feature type="binding site" evidence="4">
    <location>
        <position position="100"/>
    </location>
    <ligand>
        <name>L-glutamate</name>
        <dbReference type="ChEBI" id="CHEBI:29985"/>
    </ligand>
</feature>
<dbReference type="Gene3D" id="3.90.970.10">
    <property type="match status" value="1"/>
</dbReference>
<dbReference type="GO" id="GO:0050097">
    <property type="term" value="F:methylaspartate mutase activity"/>
    <property type="evidence" value="ECO:0007669"/>
    <property type="project" value="UniProtKB-UniRule"/>
</dbReference>
<evidence type="ECO:0000256" key="2">
    <source>
        <dbReference type="ARBA" id="ARBA00023235"/>
    </source>
</evidence>
<comment type="subunit">
    <text evidence="4">Heterotetramer composed of 2 epsilon subunits (GlmE) and 2 sigma subunits (GlmS). GlmE exists as a homodimer and GlmS as a monomer.</text>
</comment>
<dbReference type="GO" id="GO:0019670">
    <property type="term" value="P:anaerobic L-glutamate catabolic process"/>
    <property type="evidence" value="ECO:0007669"/>
    <property type="project" value="InterPro"/>
</dbReference>
<dbReference type="UniPathway" id="UPA00561">
    <property type="reaction ID" value="UER00617"/>
</dbReference>
<feature type="binding site" evidence="4">
    <location>
        <position position="171"/>
    </location>
    <ligand>
        <name>L-glutamate</name>
        <dbReference type="ChEBI" id="CHEBI:29985"/>
    </ligand>
</feature>
<evidence type="ECO:0000256" key="1">
    <source>
        <dbReference type="ARBA" id="ARBA00022628"/>
    </source>
</evidence>
<feature type="binding site" evidence="4">
    <location>
        <position position="177"/>
    </location>
    <ligand>
        <name>L-glutamate</name>
        <dbReference type="ChEBI" id="CHEBI:29985"/>
    </ligand>
</feature>
<dbReference type="Proteomes" id="UP000184052">
    <property type="component" value="Unassembled WGS sequence"/>
</dbReference>
<feature type="binding site" evidence="4">
    <location>
        <position position="296"/>
    </location>
    <ligand>
        <name>adenosylcob(III)alamin</name>
        <dbReference type="ChEBI" id="CHEBI:18408"/>
    </ligand>
</feature>
<dbReference type="HAMAP" id="MF_01923">
    <property type="entry name" value="Me_Asp_mutase_E"/>
    <property type="match status" value="1"/>
</dbReference>
<keyword evidence="2 4" id="KW-0413">Isomerase</keyword>
<dbReference type="InterPro" id="IPR014714">
    <property type="entry name" value="Glu_mut_E_C_dom_sf"/>
</dbReference>
<comment type="similarity">
    <text evidence="4">Belongs to the methylaspartate mutase GlmE subunit family.</text>
</comment>
<evidence type="ECO:0000313" key="5">
    <source>
        <dbReference type="EMBL" id="SHI98680.1"/>
    </source>
</evidence>
<dbReference type="EMBL" id="FQZL01000009">
    <property type="protein sequence ID" value="SHI98680.1"/>
    <property type="molecule type" value="Genomic_DNA"/>
</dbReference>
<evidence type="ECO:0000256" key="4">
    <source>
        <dbReference type="HAMAP-Rule" id="MF_01923"/>
    </source>
</evidence>
<dbReference type="OrthoDB" id="9763360at2"/>
<proteinExistence type="inferred from homology"/>
<keyword evidence="6" id="KW-1185">Reference proteome</keyword>
<feature type="binding site" evidence="4">
    <location>
        <position position="68"/>
    </location>
    <ligand>
        <name>adenosylcob(III)alamin</name>
        <dbReference type="ChEBI" id="CHEBI:18408"/>
    </ligand>
</feature>
<dbReference type="Pfam" id="PF06368">
    <property type="entry name" value="Met_asp_mut_E"/>
    <property type="match status" value="1"/>
</dbReference>
<dbReference type="NCBIfam" id="TIGR01503">
    <property type="entry name" value="MthylAspMut_E"/>
    <property type="match status" value="1"/>
</dbReference>
<dbReference type="RefSeq" id="WP_073048938.1">
    <property type="nucleotide sequence ID" value="NZ_FQZL01000009.1"/>
</dbReference>
<evidence type="ECO:0000313" key="6">
    <source>
        <dbReference type="Proteomes" id="UP000184052"/>
    </source>
</evidence>
<feature type="binding site" evidence="4">
    <location>
        <begin position="149"/>
        <end position="150"/>
    </location>
    <ligand>
        <name>L-glutamate</name>
        <dbReference type="ChEBI" id="CHEBI:29985"/>
    </ligand>
</feature>
<feature type="binding site" evidence="4">
    <location>
        <position position="180"/>
    </location>
    <ligand>
        <name>adenosylcob(III)alamin</name>
        <dbReference type="ChEBI" id="CHEBI:18408"/>
    </ligand>
</feature>
<feature type="binding site" evidence="4">
    <location>
        <position position="329"/>
    </location>
    <ligand>
        <name>adenosylcob(III)alamin</name>
        <dbReference type="ChEBI" id="CHEBI:18408"/>
    </ligand>
</feature>
<dbReference type="InterPro" id="IPR006396">
    <property type="entry name" value="Glu_mut_E"/>
</dbReference>
<dbReference type="InterPro" id="IPR016176">
    <property type="entry name" value="Cbl-dep_enz_cat"/>
</dbReference>
<sequence>MNLKNKRLSDDLFYKIREDVLTHWSTGKDVDFREAVDYMSRVPEEKNFSIQLKKAKDNGITLVQPRAGVALVDEHIELLNYLQDEGGADLLPSTIDSYTRQNRYNECQTGIDESIKENRSLLNGFPVVNHGVHNCRKVLENVNRPVQARHGTPDARLLSEIIHAGGWTSNEGGGISYNIPYAKSVSLEKTIYDWQYCDRLAGIYEENGIKINREPFGPLTGTLVPPSISNAVAIIEGLLAAEQGVKNLTLGYGQCGSLIQDIAAIKALTQQAESYFEEYGYDVELSTVFHQWMGGFPEDESKAFSVISWGSVAASFAGATKVIVKTPHEALGIPTKEANAQGIKATKQIINLTKYQSIPIFSELDQEIEMIKRETKCIIDKVFEVGMGDLAQGVVKAFETGIMDIPFAPSKFNQGKVLPERDNFGAVRYLDFGNIPADKDVKDYHKKLLEERGAYEKRNVSFDMVIDDIFAVSKGILIGRPE</sequence>
<dbReference type="GO" id="GO:0019553">
    <property type="term" value="P:L-glutamate catabolic process via L-citramalate"/>
    <property type="evidence" value="ECO:0007669"/>
    <property type="project" value="UniProtKB-UniRule"/>
</dbReference>
<comment type="cofactor">
    <cofactor evidence="4">
        <name>adenosylcob(III)alamin</name>
        <dbReference type="ChEBI" id="CHEBI:18408"/>
    </cofactor>
</comment>
<feature type="binding site" evidence="4">
    <location>
        <position position="66"/>
    </location>
    <ligand>
        <name>L-glutamate</name>
        <dbReference type="ChEBI" id="CHEBI:29985"/>
    </ligand>
</feature>
<keyword evidence="1 4" id="KW-0846">Cobalamin</keyword>
<dbReference type="STRING" id="1121476.SAMN02745751_01465"/>
<dbReference type="EC" id="5.4.99.1" evidence="4"/>
<protein>
    <recommendedName>
        <fullName evidence="4">Glutamate mutase epsilon subunit</fullName>
        <ecNumber evidence="4">5.4.99.1</ecNumber>
    </recommendedName>
    <alternativeName>
        <fullName evidence="4">Glutamate mutase E chain</fullName>
    </alternativeName>
    <alternativeName>
        <fullName evidence="4">Glutamate mutase large subunit</fullName>
    </alternativeName>
    <alternativeName>
        <fullName evidence="4">Methylaspartate mutase</fullName>
    </alternativeName>
</protein>
<accession>A0A1M6FLV7</accession>
<dbReference type="SUPFAM" id="SSF51703">
    <property type="entry name" value="Cobalamin (vitamin B12)-dependent enzymes"/>
    <property type="match status" value="1"/>
</dbReference>
<dbReference type="Gene3D" id="3.20.20.240">
    <property type="entry name" value="Methylmalonyl-CoA mutase"/>
    <property type="match status" value="1"/>
</dbReference>
<evidence type="ECO:0000256" key="3">
    <source>
        <dbReference type="ARBA" id="ARBA00023285"/>
    </source>
</evidence>